<accession>A0ABV3C389</accession>
<feature type="transmembrane region" description="Helical" evidence="7">
    <location>
        <begin position="65"/>
        <end position="83"/>
    </location>
</feature>
<keyword evidence="5 7" id="KW-0472">Membrane</keyword>
<evidence type="ECO:0000256" key="2">
    <source>
        <dbReference type="ARBA" id="ARBA00022475"/>
    </source>
</evidence>
<feature type="domain" description="Major facilitator superfamily (MFS) profile" evidence="8">
    <location>
        <begin position="1"/>
        <end position="381"/>
    </location>
</feature>
<feature type="region of interest" description="Disordered" evidence="6">
    <location>
        <begin position="383"/>
        <end position="413"/>
    </location>
</feature>
<evidence type="ECO:0000256" key="1">
    <source>
        <dbReference type="ARBA" id="ARBA00004651"/>
    </source>
</evidence>
<evidence type="ECO:0000313" key="10">
    <source>
        <dbReference type="Proteomes" id="UP001551329"/>
    </source>
</evidence>
<organism evidence="9 10">
    <name type="scientific">Streptomyces narbonensis</name>
    <dbReference type="NCBI Taxonomy" id="67333"/>
    <lineage>
        <taxon>Bacteria</taxon>
        <taxon>Bacillati</taxon>
        <taxon>Actinomycetota</taxon>
        <taxon>Actinomycetes</taxon>
        <taxon>Kitasatosporales</taxon>
        <taxon>Streptomycetaceae</taxon>
        <taxon>Streptomyces</taxon>
    </lineage>
</organism>
<evidence type="ECO:0000256" key="7">
    <source>
        <dbReference type="SAM" id="Phobius"/>
    </source>
</evidence>
<feature type="transmembrane region" description="Helical" evidence="7">
    <location>
        <begin position="7"/>
        <end position="28"/>
    </location>
</feature>
<feature type="compositionally biased region" description="Gly residues" evidence="6">
    <location>
        <begin position="400"/>
        <end position="413"/>
    </location>
</feature>
<comment type="caution">
    <text evidence="9">The sequence shown here is derived from an EMBL/GenBank/DDBJ whole genome shotgun (WGS) entry which is preliminary data.</text>
</comment>
<evidence type="ECO:0000256" key="4">
    <source>
        <dbReference type="ARBA" id="ARBA00022989"/>
    </source>
</evidence>
<evidence type="ECO:0000256" key="3">
    <source>
        <dbReference type="ARBA" id="ARBA00022692"/>
    </source>
</evidence>
<dbReference type="PANTHER" id="PTHR23513:SF6">
    <property type="entry name" value="MAJOR FACILITATOR SUPERFAMILY ASSOCIATED DOMAIN-CONTAINING PROTEIN"/>
    <property type="match status" value="1"/>
</dbReference>
<keyword evidence="2" id="KW-1003">Cell membrane</keyword>
<feature type="transmembrane region" description="Helical" evidence="7">
    <location>
        <begin position="244"/>
        <end position="265"/>
    </location>
</feature>
<evidence type="ECO:0000256" key="6">
    <source>
        <dbReference type="SAM" id="MobiDB-lite"/>
    </source>
</evidence>
<dbReference type="InterPro" id="IPR011701">
    <property type="entry name" value="MFS"/>
</dbReference>
<keyword evidence="4 7" id="KW-1133">Transmembrane helix</keyword>
<evidence type="ECO:0000256" key="5">
    <source>
        <dbReference type="ARBA" id="ARBA00023136"/>
    </source>
</evidence>
<dbReference type="PANTHER" id="PTHR23513">
    <property type="entry name" value="INTEGRAL MEMBRANE EFFLUX PROTEIN-RELATED"/>
    <property type="match status" value="1"/>
</dbReference>
<dbReference type="Gene3D" id="1.20.1250.20">
    <property type="entry name" value="MFS general substrate transporter like domains"/>
    <property type="match status" value="1"/>
</dbReference>
<reference evidence="9 10" key="1">
    <citation type="submission" date="2024-06" db="EMBL/GenBank/DDBJ databases">
        <title>The Natural Products Discovery Center: Release of the First 8490 Sequenced Strains for Exploring Actinobacteria Biosynthetic Diversity.</title>
        <authorList>
            <person name="Kalkreuter E."/>
            <person name="Kautsar S.A."/>
            <person name="Yang D."/>
            <person name="Bader C.D."/>
            <person name="Teijaro C.N."/>
            <person name="Fluegel L."/>
            <person name="Davis C.M."/>
            <person name="Simpson J.R."/>
            <person name="Lauterbach L."/>
            <person name="Steele A.D."/>
            <person name="Gui C."/>
            <person name="Meng S."/>
            <person name="Li G."/>
            <person name="Viehrig K."/>
            <person name="Ye F."/>
            <person name="Su P."/>
            <person name="Kiefer A.F."/>
            <person name="Nichols A."/>
            <person name="Cepeda A.J."/>
            <person name="Yan W."/>
            <person name="Fan B."/>
            <person name="Jiang Y."/>
            <person name="Adhikari A."/>
            <person name="Zheng C.-J."/>
            <person name="Schuster L."/>
            <person name="Cowan T.M."/>
            <person name="Smanski M.J."/>
            <person name="Chevrette M.G."/>
            <person name="De Carvalho L.P.S."/>
            <person name="Shen B."/>
        </authorList>
    </citation>
    <scope>NUCLEOTIDE SEQUENCE [LARGE SCALE GENOMIC DNA]</scope>
    <source>
        <strain evidence="9 10">NPDC045974</strain>
    </source>
</reference>
<name>A0ABV3C389_9ACTN</name>
<protein>
    <submittedName>
        <fullName evidence="9">MFS transporter</fullName>
    </submittedName>
</protein>
<feature type="transmembrane region" description="Helical" evidence="7">
    <location>
        <begin position="209"/>
        <end position="232"/>
    </location>
</feature>
<sequence>MRWYLTGVVVSGFGTTAMWLVSGIWVKSLTGSDSLAALAAFALWAPVLLGPLLGTLADRVRRRPLLVVLNAAMALLLPVLLWVESADRVWLLFAVLVLYGAQGAVHEAAEQALVATTLDEGRLGTFNGLRMTANESMKLIAPLVAAGLFARYGGGPVALLDAASFALAAVLFALMPVREERPARSARRNWWRETAEGVRLLRASPVLRPLVATGGFTMLLAGVNGAAIYAVVDSGLGRSPAYAGVLYAVQGAGSVLAGLLAGPLLHRVPERALAAVGLGLFAVAVGVRALPHGATALAASAVIGLGMPWVLVAVMTAVQREAPAEAAGRLAATANTLVFAPNALSIAFGAVLVAVLDVRILLPVLALAGTAWAVGLAVRGRRDTEEGRGGCRGRTDGLAVRGGQGAGSMEGGA</sequence>
<dbReference type="CDD" id="cd06173">
    <property type="entry name" value="MFS_MefA_like"/>
    <property type="match status" value="1"/>
</dbReference>
<feature type="compositionally biased region" description="Basic and acidic residues" evidence="6">
    <location>
        <begin position="383"/>
        <end position="395"/>
    </location>
</feature>
<feature type="transmembrane region" description="Helical" evidence="7">
    <location>
        <begin position="330"/>
        <end position="354"/>
    </location>
</feature>
<dbReference type="EMBL" id="JBEZAE010000001">
    <property type="protein sequence ID" value="MEU7069224.1"/>
    <property type="molecule type" value="Genomic_DNA"/>
</dbReference>
<feature type="transmembrane region" description="Helical" evidence="7">
    <location>
        <begin position="360"/>
        <end position="378"/>
    </location>
</feature>
<feature type="transmembrane region" description="Helical" evidence="7">
    <location>
        <begin position="158"/>
        <end position="177"/>
    </location>
</feature>
<keyword evidence="10" id="KW-1185">Reference proteome</keyword>
<comment type="subcellular location">
    <subcellularLocation>
        <location evidence="1">Cell membrane</location>
        <topology evidence="1">Multi-pass membrane protein</topology>
    </subcellularLocation>
</comment>
<feature type="transmembrane region" description="Helical" evidence="7">
    <location>
        <begin position="34"/>
        <end position="53"/>
    </location>
</feature>
<feature type="transmembrane region" description="Helical" evidence="7">
    <location>
        <begin position="296"/>
        <end position="318"/>
    </location>
</feature>
<dbReference type="InterPro" id="IPR020846">
    <property type="entry name" value="MFS_dom"/>
</dbReference>
<dbReference type="InterPro" id="IPR036259">
    <property type="entry name" value="MFS_trans_sf"/>
</dbReference>
<proteinExistence type="predicted"/>
<evidence type="ECO:0000259" key="8">
    <source>
        <dbReference type="PROSITE" id="PS50850"/>
    </source>
</evidence>
<keyword evidence="3 7" id="KW-0812">Transmembrane</keyword>
<gene>
    <name evidence="9" type="ORF">AB0A88_03590</name>
</gene>
<evidence type="ECO:0000313" key="9">
    <source>
        <dbReference type="EMBL" id="MEU7069224.1"/>
    </source>
</evidence>
<dbReference type="RefSeq" id="WP_358477817.1">
    <property type="nucleotide sequence ID" value="NZ_JBEZAE010000001.1"/>
</dbReference>
<dbReference type="SUPFAM" id="SSF103473">
    <property type="entry name" value="MFS general substrate transporter"/>
    <property type="match status" value="1"/>
</dbReference>
<dbReference type="Pfam" id="PF07690">
    <property type="entry name" value="MFS_1"/>
    <property type="match status" value="1"/>
</dbReference>
<feature type="transmembrane region" description="Helical" evidence="7">
    <location>
        <begin position="272"/>
        <end position="290"/>
    </location>
</feature>
<dbReference type="PROSITE" id="PS50850">
    <property type="entry name" value="MFS"/>
    <property type="match status" value="1"/>
</dbReference>
<dbReference type="Proteomes" id="UP001551329">
    <property type="component" value="Unassembled WGS sequence"/>
</dbReference>